<reference evidence="1 2" key="1">
    <citation type="submission" date="2015-06" db="EMBL/GenBank/DDBJ databases">
        <title>New insights into the roles of widespread benthic archaea in carbon and nitrogen cycling.</title>
        <authorList>
            <person name="Lazar C.S."/>
            <person name="Baker B.J."/>
            <person name="Seitz K.W."/>
            <person name="Hyde A.S."/>
            <person name="Dick G.J."/>
            <person name="Hinrichs K.-U."/>
            <person name="Teske A.P."/>
        </authorList>
    </citation>
    <scope>NUCLEOTIDE SEQUENCE [LARGE SCALE GENOMIC DNA]</scope>
    <source>
        <strain evidence="1">SG8-32-1</strain>
    </source>
</reference>
<evidence type="ECO:0000313" key="1">
    <source>
        <dbReference type="EMBL" id="KON33206.1"/>
    </source>
</evidence>
<dbReference type="AlphaFoldDB" id="A0A0M0BYH0"/>
<gene>
    <name evidence="1" type="ORF">AC477_01815</name>
</gene>
<accession>A0A0M0BYH0</accession>
<organism evidence="1 2">
    <name type="scientific">miscellaneous Crenarchaeota group-1 archaeon SG8-32-1</name>
    <dbReference type="NCBI Taxonomy" id="1685124"/>
    <lineage>
        <taxon>Archaea</taxon>
        <taxon>Candidatus Bathyarchaeota</taxon>
        <taxon>MCG-1</taxon>
    </lineage>
</organism>
<dbReference type="EMBL" id="LFWU01000036">
    <property type="protein sequence ID" value="KON33206.1"/>
    <property type="molecule type" value="Genomic_DNA"/>
</dbReference>
<proteinExistence type="predicted"/>
<comment type="caution">
    <text evidence="1">The sequence shown here is derived from an EMBL/GenBank/DDBJ whole genome shotgun (WGS) entry which is preliminary data.</text>
</comment>
<protein>
    <submittedName>
        <fullName evidence="1">Uncharacterized protein</fullName>
    </submittedName>
</protein>
<evidence type="ECO:0000313" key="2">
    <source>
        <dbReference type="Proteomes" id="UP000037237"/>
    </source>
</evidence>
<dbReference type="Proteomes" id="UP000037237">
    <property type="component" value="Unassembled WGS sequence"/>
</dbReference>
<name>A0A0M0BYH0_9ARCH</name>
<sequence>MKLLIENWRKFINEQAFPTDIEEEVLAVFDFDHTLAYTESSTKLKQSKEKDDEGNWIENPERDETVRVIKSQKDQDDLKTDMENNPEKFEGTYFDFSDFSDIQDAEHDKEMVERLIEYDEDPNAHVIILTARDPIAEDAIQAYLNEIGVDPADLFIKGISGKSKGDYLLNTVENNPSIKKVLFWDDSEKNVNDVNDKLEDADIELDVTLVKKSIEEKWSASERRKRAKKCDNPKGFTMKQFCKGKK</sequence>